<organism evidence="1 2">
    <name type="scientific">Microcystis aeruginosa Ma_OC_H_19870700_S124</name>
    <dbReference type="NCBI Taxonomy" id="2486262"/>
    <lineage>
        <taxon>Bacteria</taxon>
        <taxon>Bacillati</taxon>
        <taxon>Cyanobacteriota</taxon>
        <taxon>Cyanophyceae</taxon>
        <taxon>Oscillatoriophycideae</taxon>
        <taxon>Chroococcales</taxon>
        <taxon>Microcystaceae</taxon>
        <taxon>Microcystis</taxon>
    </lineage>
</organism>
<dbReference type="EMBL" id="SFBR01000045">
    <property type="protein sequence ID" value="TRT88807.1"/>
    <property type="molecule type" value="Genomic_DNA"/>
</dbReference>
<protein>
    <submittedName>
        <fullName evidence="1">Uncharacterized protein</fullName>
    </submittedName>
</protein>
<sequence length="109" mass="12663">GTCPFFDTPQTPEKPLFLQRVNGYEPYQASSLTFLSPLEVLNRLKAVLETHLISSDIFPEEKLSQLPSEGKEIIKFAGIWEDIPEEDFINFCEEVEQRRQNSLSRRFEI</sequence>
<accession>A0A552ATM2</accession>
<name>A0A552ATM2_MICAE</name>
<evidence type="ECO:0000313" key="2">
    <source>
        <dbReference type="Proteomes" id="UP000316280"/>
    </source>
</evidence>
<dbReference type="Proteomes" id="UP000316280">
    <property type="component" value="Unassembled WGS sequence"/>
</dbReference>
<reference evidence="1 2" key="1">
    <citation type="submission" date="2019-01" db="EMBL/GenBank/DDBJ databases">
        <title>Coherence of Microcystis species and biogeography revealed through population genomics.</title>
        <authorList>
            <person name="Perez-Carrascal O.M."/>
            <person name="Terrat Y."/>
            <person name="Giani A."/>
            <person name="Fortin N."/>
            <person name="Tromas N."/>
            <person name="Shapiro B.J."/>
        </authorList>
    </citation>
    <scope>NUCLEOTIDE SEQUENCE [LARGE SCALE GENOMIC DNA]</scope>
    <source>
        <strain evidence="1">Ma_OC_H_19870700_S124</strain>
    </source>
</reference>
<evidence type="ECO:0000313" key="1">
    <source>
        <dbReference type="EMBL" id="TRT88807.1"/>
    </source>
</evidence>
<gene>
    <name evidence="1" type="ORF">EWV63_05265</name>
</gene>
<feature type="non-terminal residue" evidence="1">
    <location>
        <position position="1"/>
    </location>
</feature>
<comment type="caution">
    <text evidence="1">The sequence shown here is derived from an EMBL/GenBank/DDBJ whole genome shotgun (WGS) entry which is preliminary data.</text>
</comment>
<dbReference type="AlphaFoldDB" id="A0A552ATM2"/>
<proteinExistence type="predicted"/>